<evidence type="ECO:0000313" key="4">
    <source>
        <dbReference type="Proteomes" id="UP000526302"/>
    </source>
</evidence>
<dbReference type="Gene3D" id="3.30.70.150">
    <property type="entry name" value="RuBisCO large subunit, N-terminal domain"/>
    <property type="match status" value="1"/>
</dbReference>
<dbReference type="Pfam" id="PF00016">
    <property type="entry name" value="RuBisCO_large"/>
    <property type="match status" value="1"/>
</dbReference>
<feature type="domain" description="Ribulose bisphosphate carboxylase large subunit C-terminal" evidence="1">
    <location>
        <begin position="137"/>
        <end position="423"/>
    </location>
</feature>
<name>A0A7K4BYN1_9ARCH</name>
<dbReference type="InterPro" id="IPR036376">
    <property type="entry name" value="RuBisCO_lsu_C_sf"/>
</dbReference>
<proteinExistence type="predicted"/>
<dbReference type="Pfam" id="PF02788">
    <property type="entry name" value="RuBisCO_large_N"/>
    <property type="match status" value="1"/>
</dbReference>
<dbReference type="EC" id="4.1.1.39" evidence="3"/>
<dbReference type="InterPro" id="IPR036422">
    <property type="entry name" value="RuBisCO_lsu_N_sf"/>
</dbReference>
<sequence length="425" mass="47154">MVVERLETYLNLKYKPENTDLICVYSIEPAKGVTLETVARKVASEAGLGTWTELKNIDETTFKKFSPKIFEISKKNNIVKIAFPENLFEARNIPQVLSSIAGNIFSMREIKTIKLLDIEFPDSFVKHYYGPHYGVPGIRRLMRIPHRPLLSCVIKPKVGLTIKEYAKLAEEAWRGGADLVGDDENLTSLEGNDFDERIRAVLDVKRRVERETGEVKEYLPNITGSYNQMVSRAKMVISHGGRFVLVDAFTIGWSGLQALRELDLNIVIHAHKAGHGVFTKANNHGISMLVVSKICRLIGVDELQVGGIGNKETTEIMLLGEKIEDTLISEKIFKHKLQEDWMGLAPVMAVCSGAIHPQSVSPLIHSMGRDIVIQAGGGIHGHPSGTFAGAKAMRDAIEAEMNGIDVKEAAKNSKELSEAIKKWSK</sequence>
<dbReference type="InterPro" id="IPR000685">
    <property type="entry name" value="RuBisCO_lsu_C"/>
</dbReference>
<dbReference type="GO" id="GO:0000287">
    <property type="term" value="F:magnesium ion binding"/>
    <property type="evidence" value="ECO:0007669"/>
    <property type="project" value="InterPro"/>
</dbReference>
<dbReference type="SUPFAM" id="SSF51649">
    <property type="entry name" value="RuBisCo, C-terminal domain"/>
    <property type="match status" value="1"/>
</dbReference>
<organism evidence="3 4">
    <name type="scientific">Candidatus Iainarchaeum sp</name>
    <dbReference type="NCBI Taxonomy" id="3101447"/>
    <lineage>
        <taxon>Archaea</taxon>
        <taxon>Candidatus Iainarchaeota</taxon>
        <taxon>Candidatus Iainarchaeia</taxon>
        <taxon>Candidatus Iainarchaeales</taxon>
        <taxon>Candidatus Iainarchaeaceae</taxon>
        <taxon>Candidatus Iainarchaeum</taxon>
    </lineage>
</organism>
<dbReference type="NCBIfam" id="NF003252">
    <property type="entry name" value="PRK04208.1"/>
    <property type="match status" value="1"/>
</dbReference>
<dbReference type="AlphaFoldDB" id="A0A7K4BYN1"/>
<keyword evidence="3" id="KW-0456">Lyase</keyword>
<dbReference type="GO" id="GO:0015977">
    <property type="term" value="P:carbon fixation"/>
    <property type="evidence" value="ECO:0007669"/>
    <property type="project" value="InterPro"/>
</dbReference>
<evidence type="ECO:0000313" key="3">
    <source>
        <dbReference type="EMBL" id="NMA44343.1"/>
    </source>
</evidence>
<dbReference type="GO" id="GO:0016984">
    <property type="term" value="F:ribulose-bisphosphate carboxylase activity"/>
    <property type="evidence" value="ECO:0007669"/>
    <property type="project" value="UniProtKB-EC"/>
</dbReference>
<dbReference type="PANTHER" id="PTHR42704">
    <property type="entry name" value="RIBULOSE BISPHOSPHATE CARBOXYLASE"/>
    <property type="match status" value="1"/>
</dbReference>
<evidence type="ECO:0000259" key="2">
    <source>
        <dbReference type="Pfam" id="PF02788"/>
    </source>
</evidence>
<dbReference type="SUPFAM" id="SSF54966">
    <property type="entry name" value="RuBisCO, large subunit, small (N-terminal) domain"/>
    <property type="match status" value="1"/>
</dbReference>
<dbReference type="Proteomes" id="UP000526302">
    <property type="component" value="Unassembled WGS sequence"/>
</dbReference>
<dbReference type="Gene3D" id="3.20.20.110">
    <property type="entry name" value="Ribulose bisphosphate carboxylase, large subunit, C-terminal domain"/>
    <property type="match status" value="1"/>
</dbReference>
<evidence type="ECO:0000259" key="1">
    <source>
        <dbReference type="Pfam" id="PF00016"/>
    </source>
</evidence>
<dbReference type="InterPro" id="IPR033966">
    <property type="entry name" value="RuBisCO"/>
</dbReference>
<dbReference type="EMBL" id="JAAZKV010000007">
    <property type="protein sequence ID" value="NMA44343.1"/>
    <property type="molecule type" value="Genomic_DNA"/>
</dbReference>
<dbReference type="PANTHER" id="PTHR42704:SF17">
    <property type="entry name" value="RIBULOSE BISPHOSPHATE CARBOXYLASE LARGE CHAIN"/>
    <property type="match status" value="1"/>
</dbReference>
<dbReference type="InterPro" id="IPR017443">
    <property type="entry name" value="RuBisCO_lsu_fd_N"/>
</dbReference>
<accession>A0A7K4BYN1</accession>
<protein>
    <submittedName>
        <fullName evidence="3">Ribulose-bisphosphate carboxylase large subunit</fullName>
        <ecNumber evidence="3">4.1.1.39</ecNumber>
    </submittedName>
</protein>
<feature type="domain" description="Ribulose bisphosphate carboxylase large subunit ferrodoxin-like N-terminal" evidence="2">
    <location>
        <begin position="9"/>
        <end position="123"/>
    </location>
</feature>
<reference evidence="3 4" key="1">
    <citation type="journal article" date="2020" name="Biotechnol. Biofuels">
        <title>New insights from the biogas microbiome by comprehensive genome-resolved metagenomics of nearly 1600 species originating from multiple anaerobic digesters.</title>
        <authorList>
            <person name="Campanaro S."/>
            <person name="Treu L."/>
            <person name="Rodriguez-R L.M."/>
            <person name="Kovalovszki A."/>
            <person name="Ziels R.M."/>
            <person name="Maus I."/>
            <person name="Zhu X."/>
            <person name="Kougias P.G."/>
            <person name="Basile A."/>
            <person name="Luo G."/>
            <person name="Schluter A."/>
            <person name="Konstantinidis K.T."/>
            <person name="Angelidaki I."/>
        </authorList>
    </citation>
    <scope>NUCLEOTIDE SEQUENCE [LARGE SCALE GENOMIC DNA]</scope>
    <source>
        <strain evidence="3">AS22ysBPME_79</strain>
    </source>
</reference>
<gene>
    <name evidence="3" type="ORF">GX950_00830</name>
</gene>
<comment type="caution">
    <text evidence="3">The sequence shown here is derived from an EMBL/GenBank/DDBJ whole genome shotgun (WGS) entry which is preliminary data.</text>
</comment>